<dbReference type="Proteomes" id="UP001370348">
    <property type="component" value="Chromosome"/>
</dbReference>
<dbReference type="InterPro" id="IPR046235">
    <property type="entry name" value="DUF6268"/>
</dbReference>
<evidence type="ECO:0000313" key="4">
    <source>
        <dbReference type="EMBL" id="WXB12819.1"/>
    </source>
</evidence>
<dbReference type="Pfam" id="PF19783">
    <property type="entry name" value="DUF6268"/>
    <property type="match status" value="1"/>
</dbReference>
<evidence type="ECO:0000259" key="3">
    <source>
        <dbReference type="Pfam" id="PF19783"/>
    </source>
</evidence>
<proteinExistence type="predicted"/>
<keyword evidence="1" id="KW-1133">Transmembrane helix</keyword>
<name>A0ABZ2LPJ9_9BACT</name>
<accession>A0ABZ2LPJ9</accession>
<keyword evidence="5" id="KW-1185">Reference proteome</keyword>
<organism evidence="4 5">
    <name type="scientific">Pendulispora albinea</name>
    <dbReference type="NCBI Taxonomy" id="2741071"/>
    <lineage>
        <taxon>Bacteria</taxon>
        <taxon>Pseudomonadati</taxon>
        <taxon>Myxococcota</taxon>
        <taxon>Myxococcia</taxon>
        <taxon>Myxococcales</taxon>
        <taxon>Sorangiineae</taxon>
        <taxon>Pendulisporaceae</taxon>
        <taxon>Pendulispora</taxon>
    </lineage>
</organism>
<feature type="chain" id="PRO_5045073788" evidence="2">
    <location>
        <begin position="29"/>
        <end position="326"/>
    </location>
</feature>
<evidence type="ECO:0000313" key="5">
    <source>
        <dbReference type="Proteomes" id="UP001370348"/>
    </source>
</evidence>
<keyword evidence="1" id="KW-0812">Transmembrane</keyword>
<feature type="signal peptide" evidence="2">
    <location>
        <begin position="1"/>
        <end position="28"/>
    </location>
</feature>
<reference evidence="4 5" key="1">
    <citation type="submission" date="2021-12" db="EMBL/GenBank/DDBJ databases">
        <title>Discovery of the Pendulisporaceae a myxobacterial family with distinct sporulation behavior and unique specialized metabolism.</title>
        <authorList>
            <person name="Garcia R."/>
            <person name="Popoff A."/>
            <person name="Bader C.D."/>
            <person name="Loehr J."/>
            <person name="Walesch S."/>
            <person name="Walt C."/>
            <person name="Boldt J."/>
            <person name="Bunk B."/>
            <person name="Haeckl F.J.F.P.J."/>
            <person name="Gunesch A.P."/>
            <person name="Birkelbach J."/>
            <person name="Nuebel U."/>
            <person name="Pietschmann T."/>
            <person name="Bach T."/>
            <person name="Mueller R."/>
        </authorList>
    </citation>
    <scope>NUCLEOTIDE SEQUENCE [LARGE SCALE GENOMIC DNA]</scope>
    <source>
        <strain evidence="4 5">MSr11954</strain>
    </source>
</reference>
<evidence type="ECO:0000256" key="2">
    <source>
        <dbReference type="SAM" id="SignalP"/>
    </source>
</evidence>
<protein>
    <submittedName>
        <fullName evidence="4">DUF6268 family outer membrane beta-barrel protein</fullName>
    </submittedName>
</protein>
<evidence type="ECO:0000256" key="1">
    <source>
        <dbReference type="SAM" id="Phobius"/>
    </source>
</evidence>
<keyword evidence="2" id="KW-0732">Signal</keyword>
<keyword evidence="1" id="KW-0472">Membrane</keyword>
<dbReference type="RefSeq" id="WP_394822440.1">
    <property type="nucleotide sequence ID" value="NZ_CP089984.1"/>
</dbReference>
<feature type="transmembrane region" description="Helical" evidence="1">
    <location>
        <begin position="258"/>
        <end position="284"/>
    </location>
</feature>
<gene>
    <name evidence="4" type="ORF">LZC94_33830</name>
</gene>
<feature type="domain" description="DUF6268" evidence="3">
    <location>
        <begin position="98"/>
        <end position="225"/>
    </location>
</feature>
<dbReference type="EMBL" id="CP089984">
    <property type="protein sequence ID" value="WXB12819.1"/>
    <property type="molecule type" value="Genomic_DNA"/>
</dbReference>
<sequence length="326" mass="35082">MATATGMRKVLAVAGAAGVLAAGSPAAAQKIDLVSVSAQYLPSADMKSAPGKAQVSSYDVSFMVPVPLGEKSFLFPGAGYHVDSVSFSDTRPDFVDLRAFHAVEISALFVQLLPSDWALSLRAAPGLAGDFGTVDGRMVRANAMAMASHTFSPRFVLGGGAILSYSFGTLLPLPAVYASYRPFEGFEVEGFLPAFLRVHHTIGDRVRLGIAAEFQGNEYAVRDDRIRGRWPCTAARADDPATSPNEAIARPSECFDNLAYSVGIAGFTAGVRLVSTVWLTGLFGHSFYRRFDQRNEERNEIPDGSQDIPNVLVVRAGLLWRMPTRE</sequence>